<dbReference type="Gramene" id="ONK79986">
    <property type="protein sequence ID" value="ONK79986"/>
    <property type="gene ID" value="A4U43_C01F12540"/>
</dbReference>
<name>A0A5P1FNV5_ASPOF</name>
<protein>
    <submittedName>
        <fullName evidence="2">Uncharacterized protein</fullName>
    </submittedName>
</protein>
<dbReference type="EMBL" id="CM007381">
    <property type="protein sequence ID" value="ONK79986.1"/>
    <property type="molecule type" value="Genomic_DNA"/>
</dbReference>
<accession>A0A5P1FNV5</accession>
<evidence type="ECO:0000313" key="3">
    <source>
        <dbReference type="Proteomes" id="UP000243459"/>
    </source>
</evidence>
<reference evidence="3" key="1">
    <citation type="journal article" date="2017" name="Nat. Commun.">
        <title>The asparagus genome sheds light on the origin and evolution of a young Y chromosome.</title>
        <authorList>
            <person name="Harkess A."/>
            <person name="Zhou J."/>
            <person name="Xu C."/>
            <person name="Bowers J.E."/>
            <person name="Van der Hulst R."/>
            <person name="Ayyampalayam S."/>
            <person name="Mercati F."/>
            <person name="Riccardi P."/>
            <person name="McKain M.R."/>
            <person name="Kakrana A."/>
            <person name="Tang H."/>
            <person name="Ray J."/>
            <person name="Groenendijk J."/>
            <person name="Arikit S."/>
            <person name="Mathioni S.M."/>
            <person name="Nakano M."/>
            <person name="Shan H."/>
            <person name="Telgmann-Rauber A."/>
            <person name="Kanno A."/>
            <person name="Yue Z."/>
            <person name="Chen H."/>
            <person name="Li W."/>
            <person name="Chen Y."/>
            <person name="Xu X."/>
            <person name="Zhang Y."/>
            <person name="Luo S."/>
            <person name="Chen H."/>
            <person name="Gao J."/>
            <person name="Mao Z."/>
            <person name="Pires J.C."/>
            <person name="Luo M."/>
            <person name="Kudrna D."/>
            <person name="Wing R.A."/>
            <person name="Meyers B.C."/>
            <person name="Yi K."/>
            <person name="Kong H."/>
            <person name="Lavrijsen P."/>
            <person name="Sunseri F."/>
            <person name="Falavigna A."/>
            <person name="Ye Y."/>
            <person name="Leebens-Mack J.H."/>
            <person name="Chen G."/>
        </authorList>
    </citation>
    <scope>NUCLEOTIDE SEQUENCE [LARGE SCALE GENOMIC DNA]</scope>
    <source>
        <strain evidence="3">cv. DH0086</strain>
    </source>
</reference>
<organism evidence="2 3">
    <name type="scientific">Asparagus officinalis</name>
    <name type="common">Garden asparagus</name>
    <dbReference type="NCBI Taxonomy" id="4686"/>
    <lineage>
        <taxon>Eukaryota</taxon>
        <taxon>Viridiplantae</taxon>
        <taxon>Streptophyta</taxon>
        <taxon>Embryophyta</taxon>
        <taxon>Tracheophyta</taxon>
        <taxon>Spermatophyta</taxon>
        <taxon>Magnoliopsida</taxon>
        <taxon>Liliopsida</taxon>
        <taxon>Asparagales</taxon>
        <taxon>Asparagaceae</taxon>
        <taxon>Asparagoideae</taxon>
        <taxon>Asparagus</taxon>
    </lineage>
</organism>
<dbReference type="AlphaFoldDB" id="A0A5P1FNV5"/>
<feature type="region of interest" description="Disordered" evidence="1">
    <location>
        <begin position="75"/>
        <end position="120"/>
    </location>
</feature>
<evidence type="ECO:0000256" key="1">
    <source>
        <dbReference type="SAM" id="MobiDB-lite"/>
    </source>
</evidence>
<evidence type="ECO:0000313" key="2">
    <source>
        <dbReference type="EMBL" id="ONK79986.1"/>
    </source>
</evidence>
<gene>
    <name evidence="2" type="ORF">A4U43_C01F12540</name>
</gene>
<feature type="compositionally biased region" description="Basic residues" evidence="1">
    <location>
        <begin position="102"/>
        <end position="120"/>
    </location>
</feature>
<dbReference type="Proteomes" id="UP000243459">
    <property type="component" value="Chromosome 1"/>
</dbReference>
<proteinExistence type="predicted"/>
<keyword evidence="3" id="KW-1185">Reference proteome</keyword>
<sequence>MDPPPPPPPPPPAPPSSTCPLQVVATHRAPTQIDAMVSSLRGPNLPKPRTYLTAAPILRLRSARASSSGFTHLLHSATPPQPDLASTPPTPITSPPSILRPPHLRRHHGRTIGSRRRRRPRLGHTSMCAWIVIEVNPCEIRRGGGDAEVLRRFRRQNERAGQNEADEFWGELLAGQGKRVYGGLYFGV</sequence>